<keyword evidence="6" id="KW-1185">Reference proteome</keyword>
<evidence type="ECO:0000256" key="4">
    <source>
        <dbReference type="ARBA" id="ARBA00023316"/>
    </source>
</evidence>
<name>A0A0V1PUK0_9ASCO</name>
<protein>
    <recommendedName>
        <fullName evidence="7">GH16 domain-containing protein</fullName>
    </recommendedName>
</protein>
<evidence type="ECO:0000256" key="2">
    <source>
        <dbReference type="ARBA" id="ARBA00023136"/>
    </source>
</evidence>
<accession>A0A0V1PUK0</accession>
<evidence type="ECO:0000313" key="5">
    <source>
        <dbReference type="EMBL" id="KRZ99764.1"/>
    </source>
</evidence>
<dbReference type="GeneID" id="26841466"/>
<evidence type="ECO:0008006" key="7">
    <source>
        <dbReference type="Google" id="ProtNLM"/>
    </source>
</evidence>
<keyword evidence="2" id="KW-0472">Membrane</keyword>
<sequence length="134" mass="15684">TYGYEYLNDDDDGYLTWHVGEDPTLTVHAYALGPNGNIGRRLMSKEPMSLIMNFGISNNWAYIDWNAIHFPLTMRIDYVRIYQPEDAINLTCDPDDYPTYDYIQAHPKAYQNNNLTTWEETEYGFPKNKLINQC</sequence>
<dbReference type="AlphaFoldDB" id="A0A0V1PUK0"/>
<proteinExistence type="predicted"/>
<dbReference type="InterPro" id="IPR013320">
    <property type="entry name" value="ConA-like_dom_sf"/>
</dbReference>
<dbReference type="Proteomes" id="UP000054251">
    <property type="component" value="Unassembled WGS sequence"/>
</dbReference>
<comment type="caution">
    <text evidence="5">The sequence shown here is derived from an EMBL/GenBank/DDBJ whole genome shotgun (WGS) entry which is preliminary data.</text>
</comment>
<dbReference type="Gene3D" id="2.60.120.200">
    <property type="match status" value="1"/>
</dbReference>
<feature type="non-terminal residue" evidence="5">
    <location>
        <position position="1"/>
    </location>
</feature>
<dbReference type="PANTHER" id="PTHR31361:SF1">
    <property type="entry name" value="BETA-GLUCAN SYNTHESIS-ASSOCIATED PROTEIN KRE6-RELATED"/>
    <property type="match status" value="1"/>
</dbReference>
<reference evidence="5 6" key="1">
    <citation type="submission" date="2015-11" db="EMBL/GenBank/DDBJ databases">
        <title>The genome of Debaryomyces fabryi.</title>
        <authorList>
            <person name="Tafer H."/>
            <person name="Lopandic K."/>
        </authorList>
    </citation>
    <scope>NUCLEOTIDE SEQUENCE [LARGE SCALE GENOMIC DNA]</scope>
    <source>
        <strain evidence="5 6">CBS 789</strain>
    </source>
</reference>
<evidence type="ECO:0000313" key="6">
    <source>
        <dbReference type="Proteomes" id="UP000054251"/>
    </source>
</evidence>
<evidence type="ECO:0000256" key="3">
    <source>
        <dbReference type="ARBA" id="ARBA00023180"/>
    </source>
</evidence>
<dbReference type="GO" id="GO:0005886">
    <property type="term" value="C:plasma membrane"/>
    <property type="evidence" value="ECO:0007669"/>
    <property type="project" value="TreeGrafter"/>
</dbReference>
<dbReference type="OrthoDB" id="4095207at2759"/>
<dbReference type="RefSeq" id="XP_015465867.1">
    <property type="nucleotide sequence ID" value="XM_015613286.1"/>
</dbReference>
<gene>
    <name evidence="5" type="ORF">AC631_04457</name>
</gene>
<dbReference type="PANTHER" id="PTHR31361">
    <property type="entry name" value="BETA-GLUCAN SYNTHESIS-ASSOCIATED PROTEIN KRE6-RELATED"/>
    <property type="match status" value="1"/>
</dbReference>
<keyword evidence="4" id="KW-0961">Cell wall biogenesis/degradation</keyword>
<dbReference type="GO" id="GO:0031505">
    <property type="term" value="P:fungal-type cell wall organization"/>
    <property type="evidence" value="ECO:0007669"/>
    <property type="project" value="TreeGrafter"/>
</dbReference>
<keyword evidence="3" id="KW-0325">Glycoprotein</keyword>
<dbReference type="GO" id="GO:0005789">
    <property type="term" value="C:endoplasmic reticulum membrane"/>
    <property type="evidence" value="ECO:0007669"/>
    <property type="project" value="TreeGrafter"/>
</dbReference>
<comment type="subcellular location">
    <subcellularLocation>
        <location evidence="1">Membrane</location>
    </subcellularLocation>
</comment>
<organism evidence="5 6">
    <name type="scientific">Debaryomyces fabryi</name>
    <dbReference type="NCBI Taxonomy" id="58627"/>
    <lineage>
        <taxon>Eukaryota</taxon>
        <taxon>Fungi</taxon>
        <taxon>Dikarya</taxon>
        <taxon>Ascomycota</taxon>
        <taxon>Saccharomycotina</taxon>
        <taxon>Pichiomycetes</taxon>
        <taxon>Debaryomycetaceae</taxon>
        <taxon>Debaryomyces</taxon>
    </lineage>
</organism>
<dbReference type="GO" id="GO:0006078">
    <property type="term" value="P:(1-&gt;6)-beta-D-glucan biosynthetic process"/>
    <property type="evidence" value="ECO:0007669"/>
    <property type="project" value="TreeGrafter"/>
</dbReference>
<dbReference type="GO" id="GO:0015926">
    <property type="term" value="F:glucosidase activity"/>
    <property type="evidence" value="ECO:0007669"/>
    <property type="project" value="TreeGrafter"/>
</dbReference>
<dbReference type="Pfam" id="PF03935">
    <property type="entry name" value="SKN1_KRE6_Sbg1"/>
    <property type="match status" value="1"/>
</dbReference>
<dbReference type="SUPFAM" id="SSF49899">
    <property type="entry name" value="Concanavalin A-like lectins/glucanases"/>
    <property type="match status" value="1"/>
</dbReference>
<dbReference type="EMBL" id="LMYN01000121">
    <property type="protein sequence ID" value="KRZ99764.1"/>
    <property type="molecule type" value="Genomic_DNA"/>
</dbReference>
<evidence type="ECO:0000256" key="1">
    <source>
        <dbReference type="ARBA" id="ARBA00004370"/>
    </source>
</evidence>
<dbReference type="InterPro" id="IPR005629">
    <property type="entry name" value="Skn1/Kre6/Sbg1"/>
</dbReference>